<protein>
    <submittedName>
        <fullName evidence="2">Epimerase</fullName>
    </submittedName>
</protein>
<dbReference type="Pfam" id="PF13460">
    <property type="entry name" value="NAD_binding_10"/>
    <property type="match status" value="1"/>
</dbReference>
<name>A0A0D7CH17_9ACTN</name>
<accession>A0A0D7CH17</accession>
<gene>
    <name evidence="2" type="ORF">SNA_28525</name>
</gene>
<dbReference type="SUPFAM" id="SSF51735">
    <property type="entry name" value="NAD(P)-binding Rossmann-fold domains"/>
    <property type="match status" value="1"/>
</dbReference>
<reference evidence="2 3" key="1">
    <citation type="submission" date="2014-09" db="EMBL/GenBank/DDBJ databases">
        <title>Draft genome sequence of Streptomyces natalensis ATCC 27448, producer of the antifungal pimaricin.</title>
        <authorList>
            <person name="Mendes M.V."/>
            <person name="Beites T."/>
            <person name="Pires S."/>
            <person name="Santos C.L."/>
            <person name="Moradas-Ferreira P."/>
        </authorList>
    </citation>
    <scope>NUCLEOTIDE SEQUENCE [LARGE SCALE GENOMIC DNA]</scope>
    <source>
        <strain evidence="2 3">ATCC 27448</strain>
    </source>
</reference>
<organism evidence="2 3">
    <name type="scientific">Streptomyces natalensis ATCC 27448</name>
    <dbReference type="NCBI Taxonomy" id="1240678"/>
    <lineage>
        <taxon>Bacteria</taxon>
        <taxon>Bacillati</taxon>
        <taxon>Actinomycetota</taxon>
        <taxon>Actinomycetes</taxon>
        <taxon>Kitasatosporales</taxon>
        <taxon>Streptomycetaceae</taxon>
        <taxon>Streptomyces</taxon>
    </lineage>
</organism>
<dbReference type="PATRIC" id="fig|1240678.4.peg.6083"/>
<sequence length="211" mass="22508">MKLTVLGASGGVGRHLVTHALADGHEVTAALRSPQKLTVRHDRLTVVRTDPLDAASVKSVVDGADAVLSGIGQAGRHDPLRPASTSARAAVEALTATSVRRLLVVSAGPLNRTGVGQPMLAHRVFGPLLWAALKELYTDLERMEAVLRDSDLDWTAVRPPRLLDKPGEGRYRHAIEAGPVGSVITRSDVARAMLDFITDPTTFRHAVGVSR</sequence>
<dbReference type="RefSeq" id="WP_030067728.1">
    <property type="nucleotide sequence ID" value="NZ_JRKI01000034.1"/>
</dbReference>
<feature type="domain" description="NAD(P)-binding" evidence="1">
    <location>
        <begin position="7"/>
        <end position="200"/>
    </location>
</feature>
<dbReference type="Proteomes" id="UP000032458">
    <property type="component" value="Unassembled WGS sequence"/>
</dbReference>
<dbReference type="CDD" id="cd05244">
    <property type="entry name" value="BVR-B_like_SDR_a"/>
    <property type="match status" value="1"/>
</dbReference>
<dbReference type="EMBL" id="JRKI01000034">
    <property type="protein sequence ID" value="KIZ15493.1"/>
    <property type="molecule type" value="Genomic_DNA"/>
</dbReference>
<dbReference type="GO" id="GO:0016646">
    <property type="term" value="F:oxidoreductase activity, acting on the CH-NH group of donors, NAD or NADP as acceptor"/>
    <property type="evidence" value="ECO:0007669"/>
    <property type="project" value="TreeGrafter"/>
</dbReference>
<dbReference type="InterPro" id="IPR016040">
    <property type="entry name" value="NAD(P)-bd_dom"/>
</dbReference>
<dbReference type="PANTHER" id="PTHR43355">
    <property type="entry name" value="FLAVIN REDUCTASE (NADPH)"/>
    <property type="match status" value="1"/>
</dbReference>
<keyword evidence="3" id="KW-1185">Reference proteome</keyword>
<dbReference type="InterPro" id="IPR036291">
    <property type="entry name" value="NAD(P)-bd_dom_sf"/>
</dbReference>
<dbReference type="Gene3D" id="3.40.50.720">
    <property type="entry name" value="NAD(P)-binding Rossmann-like Domain"/>
    <property type="match status" value="1"/>
</dbReference>
<comment type="caution">
    <text evidence="2">The sequence shown here is derived from an EMBL/GenBank/DDBJ whole genome shotgun (WGS) entry which is preliminary data.</text>
</comment>
<dbReference type="PANTHER" id="PTHR43355:SF2">
    <property type="entry name" value="FLAVIN REDUCTASE (NADPH)"/>
    <property type="match status" value="1"/>
</dbReference>
<dbReference type="InterPro" id="IPR051606">
    <property type="entry name" value="Polyketide_Oxido-like"/>
</dbReference>
<evidence type="ECO:0000259" key="1">
    <source>
        <dbReference type="Pfam" id="PF13460"/>
    </source>
</evidence>
<proteinExistence type="predicted"/>
<evidence type="ECO:0000313" key="3">
    <source>
        <dbReference type="Proteomes" id="UP000032458"/>
    </source>
</evidence>
<evidence type="ECO:0000313" key="2">
    <source>
        <dbReference type="EMBL" id="KIZ15493.1"/>
    </source>
</evidence>
<dbReference type="AlphaFoldDB" id="A0A0D7CH17"/>